<feature type="signal peptide" evidence="3">
    <location>
        <begin position="1"/>
        <end position="24"/>
    </location>
</feature>
<dbReference type="PANTHER" id="PTHR30036">
    <property type="entry name" value="D-XYLOSE-BINDING PERIPLASMIC PROTEIN"/>
    <property type="match status" value="1"/>
</dbReference>
<feature type="chain" id="PRO_5012990036" evidence="3">
    <location>
        <begin position="25"/>
        <end position="310"/>
    </location>
</feature>
<dbReference type="InterPro" id="IPR050555">
    <property type="entry name" value="Bact_Solute-Bind_Prot2"/>
</dbReference>
<dbReference type="EMBL" id="NPKH01000016">
    <property type="protein sequence ID" value="PAP95817.1"/>
    <property type="molecule type" value="Genomic_DNA"/>
</dbReference>
<dbReference type="Proteomes" id="UP000215931">
    <property type="component" value="Unassembled WGS sequence"/>
</dbReference>
<evidence type="ECO:0000256" key="1">
    <source>
        <dbReference type="ARBA" id="ARBA00004418"/>
    </source>
</evidence>
<dbReference type="Gene3D" id="3.40.50.2300">
    <property type="match status" value="2"/>
</dbReference>
<evidence type="ECO:0000259" key="4">
    <source>
        <dbReference type="Pfam" id="PF13407"/>
    </source>
</evidence>
<dbReference type="GO" id="GO:0030288">
    <property type="term" value="C:outer membrane-bounded periplasmic space"/>
    <property type="evidence" value="ECO:0007669"/>
    <property type="project" value="TreeGrafter"/>
</dbReference>
<dbReference type="RefSeq" id="WP_065010089.1">
    <property type="nucleotide sequence ID" value="NZ_NPKH01000016.1"/>
</dbReference>
<comment type="similarity">
    <text evidence="2">Belongs to the bacterial solute-binding protein 2 family.</text>
</comment>
<comment type="subcellular location">
    <subcellularLocation>
        <location evidence="1">Periplasm</location>
    </subcellularLocation>
</comment>
<dbReference type="InterPro" id="IPR025997">
    <property type="entry name" value="SBP_2_dom"/>
</dbReference>
<accession>A0A271KL33</accession>
<dbReference type="SUPFAM" id="SSF53822">
    <property type="entry name" value="Periplasmic binding protein-like I"/>
    <property type="match status" value="1"/>
</dbReference>
<sequence length="310" mass="33239">MLTRLRLFVFGLIVALAIPAAAQAKTFYWISHGGPADPVWTYFLAGAKQWATDTGNTVNTSFHNGDVSSQQEAVRAAIAAKADGITTTSPDPGSLIELAREARAANIPIINFNTPDPKADFNAYVGGDNVTFGRNWAQYLVDKGLVKKGDFVWMPVEIPGATYGVQEEEGIKSVFEPLGITYEITEATLDQAEAINRMVDYLTANRTKVKAIIGLGDLVTGSIKRVFDQAGIKPGEIPVVGWGNSLDTTQEVLTGYVNAAQWQDPQATSYVALSIANMAASGIPPGFDVITGALYEKDTAQVYDDILSGK</sequence>
<evidence type="ECO:0000313" key="5">
    <source>
        <dbReference type="EMBL" id="PAP95817.1"/>
    </source>
</evidence>
<comment type="caution">
    <text evidence="5">The sequence shown here is derived from an EMBL/GenBank/DDBJ whole genome shotgun (WGS) entry which is preliminary data.</text>
</comment>
<dbReference type="GO" id="GO:0030246">
    <property type="term" value="F:carbohydrate binding"/>
    <property type="evidence" value="ECO:0007669"/>
    <property type="project" value="TreeGrafter"/>
</dbReference>
<dbReference type="OrthoDB" id="9803959at2"/>
<dbReference type="AlphaFoldDB" id="A0A271KL33"/>
<protein>
    <submittedName>
        <fullName evidence="5">Sugar ABC transporter substrate-binding protein</fullName>
    </submittedName>
</protein>
<organism evidence="5 6">
    <name type="scientific">Mesorhizobium wenxiniae</name>
    <dbReference type="NCBI Taxonomy" id="2014805"/>
    <lineage>
        <taxon>Bacteria</taxon>
        <taxon>Pseudomonadati</taxon>
        <taxon>Pseudomonadota</taxon>
        <taxon>Alphaproteobacteria</taxon>
        <taxon>Hyphomicrobiales</taxon>
        <taxon>Phyllobacteriaceae</taxon>
        <taxon>Mesorhizobium</taxon>
    </lineage>
</organism>
<feature type="domain" description="Periplasmic binding protein" evidence="4">
    <location>
        <begin position="37"/>
        <end position="282"/>
    </location>
</feature>
<evidence type="ECO:0000256" key="3">
    <source>
        <dbReference type="SAM" id="SignalP"/>
    </source>
</evidence>
<dbReference type="PANTHER" id="PTHR30036:SF7">
    <property type="entry name" value="ABC TRANSPORTER PERIPLASMIC-BINDING PROTEIN YPHF"/>
    <property type="match status" value="1"/>
</dbReference>
<keyword evidence="6" id="KW-1185">Reference proteome</keyword>
<evidence type="ECO:0000256" key="2">
    <source>
        <dbReference type="ARBA" id="ARBA00007639"/>
    </source>
</evidence>
<gene>
    <name evidence="5" type="ORF">CIT31_08405</name>
</gene>
<evidence type="ECO:0000313" key="6">
    <source>
        <dbReference type="Proteomes" id="UP000215931"/>
    </source>
</evidence>
<reference evidence="5 6" key="1">
    <citation type="submission" date="2017-08" db="EMBL/GenBank/DDBJ databases">
        <title>Mesorhizobium wenxinae sp. nov., a novel rhizobial species isolated from root nodules of chickpea (Cicer arietinum L.).</title>
        <authorList>
            <person name="Zhang J."/>
        </authorList>
    </citation>
    <scope>NUCLEOTIDE SEQUENCE [LARGE SCALE GENOMIC DNA]</scope>
    <source>
        <strain evidence="6">WYCCWR 10019</strain>
    </source>
</reference>
<name>A0A271KL33_9HYPH</name>
<keyword evidence="3" id="KW-0732">Signal</keyword>
<dbReference type="InterPro" id="IPR028082">
    <property type="entry name" value="Peripla_BP_I"/>
</dbReference>
<dbReference type="Pfam" id="PF13407">
    <property type="entry name" value="Peripla_BP_4"/>
    <property type="match status" value="1"/>
</dbReference>
<proteinExistence type="inferred from homology"/>